<dbReference type="Pfam" id="PF14420">
    <property type="entry name" value="Clr5"/>
    <property type="match status" value="1"/>
</dbReference>
<organism evidence="3">
    <name type="scientific">Arthroderma gypseum (strain ATCC MYA-4604 / CBS 118893)</name>
    <name type="common">Microsporum gypseum</name>
    <dbReference type="NCBI Taxonomy" id="535722"/>
    <lineage>
        <taxon>Eukaryota</taxon>
        <taxon>Fungi</taxon>
        <taxon>Dikarya</taxon>
        <taxon>Ascomycota</taxon>
        <taxon>Pezizomycotina</taxon>
        <taxon>Eurotiomycetes</taxon>
        <taxon>Eurotiomycetidae</taxon>
        <taxon>Onygenales</taxon>
        <taxon>Arthrodermataceae</taxon>
        <taxon>Nannizzia</taxon>
    </lineage>
</organism>
<sequence>MPSPESFPLPRLPSPLPLPRHLPEWTSVKETIRHLYVENGLSIKELMQTMEAEHSFRATRKQYLSRLVKWGFNRNIKAETMTKIALIRERRRRLDGMPTVFTYNGLIVDDRKIERFIREKIGRSQLERMNVDDVSTPTGVTYETPRAMANEDVGENVDEEPLNGERQKTEMPRAITWALGALRPLRYEELATACGIMGDKKKEINSESNIPSWTRGVFETGEDGFIRQTSRAPDILAQFTPTDAADNLILETILKGITDDKKNFRLLYECGIVFERFKSEAPEALTSEPWWYFMEYQTLYWPSHLCRLSHELKPTEESALNDLIRAPICVGWIEALALFTKESFGVVLSRILHIVLAFCNGNGPSHLKPSTISALRAWAKSCQHLVHDWREILSKWPGEIHYIQSAFLPKDNIFQNHKNSSLQYVLPDYNLPKPNMEMSFFEKMSVESSLLEEIGAWGILMEEMSEWSALIEVDYSARRIYYAYPHYGMVSLSERPWKICCISMDTGLTIAEYRGKTTFGDQRNERSSTEAIKAQLAISPDGRYLAYEELVDCRPSMTDVRVFTYFWNIQPTVTLDGDVFGQCFQLNRGARGPSFYFGRTLGFDKDANLVHACGVYSVKTRASVHSLFTTDFLLEIKSAIISRDRTVTAFALFKDSERKKINIWIRDNFRTDVQMHCVYNGIACLLDISTSGRLLALLESPEAFDEDEESTYNLVVLEITSGNRNILHSFTIPTHIPKSKNNHNALFKAFFGDNEKEPVLFVSDKVESVGRVWRKSRWGWKRIGDPRVKGARVEPAFQPLKFSDDGTEVVGIHKWGVCSIDAHNHYKIPLSMEEVDDDLEVVNVMESSWGGHYLYCVDTEKRCEETFKIAGWQLDLNSNPPIKEDFYFFSPTSLLSISLPWIPTPGKYINYRTRGADMAYSSQIVFNNDPDNTSEHDLEYRFTNRCIVCVSADGRYKLAYFPESSDNLVQFDILGDGESNNCLRSYIFHCQYDTKLNGGGFYNPPSLRLQGSFHPTLPIVLWTIPLLGLGFWISDLRSDSRPIFIDDVAFAAKKPSFSQCGRYLLAFYDESSCSRSPPAPGKPEMGVFVVDFKEGVKCKYLWPPGIMNYHSAYAFSHNDEVFVVGFNNDTLLISLRLAVSEDNIPRLQYLMAFPSSHSRLERVRRCGIIHGGFNVIITDICEKEASAALLDFSPQELHPNDAQINPNIPQAVVIRTSHDDWKDTNFRISGISRVCQRGGPIIEANEPLRAPPFANPRSDKMAWVLKPSAMKHLIQRWQLMDNERHVLLEREYYDI</sequence>
<evidence type="ECO:0000313" key="2">
    <source>
        <dbReference type="EMBL" id="EFR00511.1"/>
    </source>
</evidence>
<dbReference type="InParanoid" id="E4USE4"/>
<dbReference type="OrthoDB" id="4134218at2759"/>
<dbReference type="PANTHER" id="PTHR38788">
    <property type="entry name" value="CLR5 DOMAIN-CONTAINING PROTEIN"/>
    <property type="match status" value="1"/>
</dbReference>
<dbReference type="HOGENOM" id="CLU_006151_0_0_1"/>
<dbReference type="VEuPathDB" id="FungiDB:MGYG_03515"/>
<dbReference type="Proteomes" id="UP000002669">
    <property type="component" value="Unassembled WGS sequence"/>
</dbReference>
<gene>
    <name evidence="2" type="ORF">MGYG_03515</name>
</gene>
<dbReference type="InterPro" id="IPR025676">
    <property type="entry name" value="Clr5_dom"/>
</dbReference>
<dbReference type="PANTHER" id="PTHR38788:SF3">
    <property type="entry name" value="CLR5 DOMAIN-CONTAINING PROTEIN"/>
    <property type="match status" value="1"/>
</dbReference>
<evidence type="ECO:0000313" key="3">
    <source>
        <dbReference type="Proteomes" id="UP000002669"/>
    </source>
</evidence>
<proteinExistence type="predicted"/>
<dbReference type="eggNOG" id="ENOG502RZNG">
    <property type="taxonomic scope" value="Eukaryota"/>
</dbReference>
<reference evidence="3" key="1">
    <citation type="journal article" date="2012" name="MBio">
        <title>Comparative genome analysis of Trichophyton rubrum and related dermatophytes reveals candidate genes involved in infection.</title>
        <authorList>
            <person name="Martinez D.A."/>
            <person name="Oliver B.G."/>
            <person name="Graeser Y."/>
            <person name="Goldberg J.M."/>
            <person name="Li W."/>
            <person name="Martinez-Rossi N.M."/>
            <person name="Monod M."/>
            <person name="Shelest E."/>
            <person name="Barton R.C."/>
            <person name="Birch E."/>
            <person name="Brakhage A.A."/>
            <person name="Chen Z."/>
            <person name="Gurr S.J."/>
            <person name="Heiman D."/>
            <person name="Heitman J."/>
            <person name="Kosti I."/>
            <person name="Rossi A."/>
            <person name="Saif S."/>
            <person name="Samalova M."/>
            <person name="Saunders C.W."/>
            <person name="Shea T."/>
            <person name="Summerbell R.C."/>
            <person name="Xu J."/>
            <person name="Young S."/>
            <person name="Zeng Q."/>
            <person name="Birren B.W."/>
            <person name="Cuomo C.A."/>
            <person name="White T.C."/>
        </authorList>
    </citation>
    <scope>NUCLEOTIDE SEQUENCE [LARGE SCALE GENOMIC DNA]</scope>
    <source>
        <strain evidence="3">ATCC MYA-4604 / CBS 118893</strain>
    </source>
</reference>
<feature type="domain" description="Clr5" evidence="1">
    <location>
        <begin position="24"/>
        <end position="73"/>
    </location>
</feature>
<dbReference type="STRING" id="535722.E4USE4"/>
<dbReference type="GeneID" id="10028620"/>
<accession>E4USE4</accession>
<protein>
    <recommendedName>
        <fullName evidence="1">Clr5 domain-containing protein</fullName>
    </recommendedName>
</protein>
<name>E4USE4_ARTGP</name>
<dbReference type="OMA" id="KWGFNRN"/>
<evidence type="ECO:0000259" key="1">
    <source>
        <dbReference type="Pfam" id="PF14420"/>
    </source>
</evidence>
<keyword evidence="3" id="KW-1185">Reference proteome</keyword>
<dbReference type="EMBL" id="DS989824">
    <property type="protein sequence ID" value="EFR00511.1"/>
    <property type="molecule type" value="Genomic_DNA"/>
</dbReference>
<dbReference type="RefSeq" id="XP_003173341.1">
    <property type="nucleotide sequence ID" value="XM_003173293.1"/>
</dbReference>